<dbReference type="STRING" id="231916.A0A409YLC8"/>
<dbReference type="InParanoid" id="A0A409YLC8"/>
<evidence type="ECO:0000256" key="1">
    <source>
        <dbReference type="SAM" id="MobiDB-lite"/>
    </source>
</evidence>
<organism evidence="2 3">
    <name type="scientific">Gymnopilus dilepis</name>
    <dbReference type="NCBI Taxonomy" id="231916"/>
    <lineage>
        <taxon>Eukaryota</taxon>
        <taxon>Fungi</taxon>
        <taxon>Dikarya</taxon>
        <taxon>Basidiomycota</taxon>
        <taxon>Agaricomycotina</taxon>
        <taxon>Agaricomycetes</taxon>
        <taxon>Agaricomycetidae</taxon>
        <taxon>Agaricales</taxon>
        <taxon>Agaricineae</taxon>
        <taxon>Hymenogastraceae</taxon>
        <taxon>Gymnopilus</taxon>
    </lineage>
</organism>
<feature type="region of interest" description="Disordered" evidence="1">
    <location>
        <begin position="1"/>
        <end position="47"/>
    </location>
</feature>
<feature type="compositionally biased region" description="Basic and acidic residues" evidence="1">
    <location>
        <begin position="595"/>
        <end position="606"/>
    </location>
</feature>
<reference evidence="2 3" key="1">
    <citation type="journal article" date="2018" name="Evol. Lett.">
        <title>Horizontal gene cluster transfer increased hallucinogenic mushroom diversity.</title>
        <authorList>
            <person name="Reynolds H.T."/>
            <person name="Vijayakumar V."/>
            <person name="Gluck-Thaler E."/>
            <person name="Korotkin H.B."/>
            <person name="Matheny P.B."/>
            <person name="Slot J.C."/>
        </authorList>
    </citation>
    <scope>NUCLEOTIDE SEQUENCE [LARGE SCALE GENOMIC DNA]</scope>
    <source>
        <strain evidence="2 3">SRW20</strain>
    </source>
</reference>
<evidence type="ECO:0000313" key="3">
    <source>
        <dbReference type="Proteomes" id="UP000284706"/>
    </source>
</evidence>
<feature type="compositionally biased region" description="Basic residues" evidence="1">
    <location>
        <begin position="607"/>
        <end position="622"/>
    </location>
</feature>
<feature type="compositionally biased region" description="Polar residues" evidence="1">
    <location>
        <begin position="220"/>
        <end position="235"/>
    </location>
</feature>
<proteinExistence type="predicted"/>
<comment type="caution">
    <text evidence="2">The sequence shown here is derived from an EMBL/GenBank/DDBJ whole genome shotgun (WGS) entry which is preliminary data.</text>
</comment>
<feature type="region of interest" description="Disordered" evidence="1">
    <location>
        <begin position="568"/>
        <end position="622"/>
    </location>
</feature>
<feature type="compositionally biased region" description="Low complexity" evidence="1">
    <location>
        <begin position="576"/>
        <end position="590"/>
    </location>
</feature>
<dbReference type="AlphaFoldDB" id="A0A409YLC8"/>
<feature type="compositionally biased region" description="Low complexity" evidence="1">
    <location>
        <begin position="1"/>
        <end position="15"/>
    </location>
</feature>
<feature type="region of interest" description="Disordered" evidence="1">
    <location>
        <begin position="212"/>
        <end position="240"/>
    </location>
</feature>
<feature type="compositionally biased region" description="Low complexity" evidence="1">
    <location>
        <begin position="294"/>
        <end position="305"/>
    </location>
</feature>
<sequence>MQRSPSPYRASSPYSPRRDDPQHNSLPTGTAQVGPGAITYTTSTGPDGRILLDKTLNLHGRAVAASYQTPNGVVSGIQWVPDPTAIPPPVSQYYQSSKNTEGDRSYGASYASSYSGSPEWDRSGERHKKRDDTEPKRRSDGMTNDPDYELRIARERDAQSTVHRERRKSFNSGSLQSGSVAFPVAGGTSTYPAGYTGYPSAAPGYPSSPYSPYSNYAPPDQSTHPAGSQSHSRSASGAYPDITRQMKDMDLASKEYAERGRNISGDYVRARKYSTNDRMHERTRTTSGTYTDRPNTYPPTTETYPNPGPYANPVQTSTRVNPYPPSQYPSVSPNLRGTDMPSSFIGANSTGYPGPSYAPPSSSIRNSTDHFARSTTPFGSAAPASYSVTRSLDGHSATHDNNSRSRVPSRASSPNPAFSKMGPSPRTSPSVSVSSIAGGPQQLPAPEAFFRPLNAASPFTPFEMMKIRDLDDIYDPDYPKMPRVLSTHDIFPEDWKRCMQDLGRCWTGQLPVPGVTKDGQPPKRSTLAKDLVNLWNTSFFFSRGVELILYKGRERRTGPQARQIAVQLPPYHDASDTSSSPNSVSDSDFSGYEDPALRRRREEKLERRRRHKEKKARRKARARDKVYTAYIACLPQGPPLPYSARPPSTQAGYVPVSNGPSYGMPNHGLRSGMPTTANYGHGAGY</sequence>
<feature type="compositionally biased region" description="Basic and acidic residues" evidence="1">
    <location>
        <begin position="392"/>
        <end position="403"/>
    </location>
</feature>
<feature type="compositionally biased region" description="Low complexity" evidence="1">
    <location>
        <begin position="105"/>
        <end position="117"/>
    </location>
</feature>
<feature type="region of interest" description="Disordered" evidence="1">
    <location>
        <begin position="278"/>
        <end position="439"/>
    </location>
</feature>
<keyword evidence="3" id="KW-1185">Reference proteome</keyword>
<feature type="compositionally biased region" description="Basic and acidic residues" evidence="1">
    <location>
        <begin position="148"/>
        <end position="158"/>
    </location>
</feature>
<evidence type="ECO:0000313" key="2">
    <source>
        <dbReference type="EMBL" id="PPR03832.1"/>
    </source>
</evidence>
<feature type="compositionally biased region" description="Low complexity" evidence="1">
    <location>
        <begin position="404"/>
        <end position="435"/>
    </location>
</feature>
<feature type="compositionally biased region" description="Polar residues" evidence="1">
    <location>
        <begin position="170"/>
        <end position="179"/>
    </location>
</feature>
<protein>
    <submittedName>
        <fullName evidence="2">Uncharacterized protein</fullName>
    </submittedName>
</protein>
<feature type="region of interest" description="Disordered" evidence="1">
    <location>
        <begin position="81"/>
        <end position="180"/>
    </location>
</feature>
<feature type="compositionally biased region" description="Basic and acidic residues" evidence="1">
    <location>
        <begin position="119"/>
        <end position="140"/>
    </location>
</feature>
<dbReference type="Proteomes" id="UP000284706">
    <property type="component" value="Unassembled WGS sequence"/>
</dbReference>
<accession>A0A409YLC8</accession>
<name>A0A409YLC8_9AGAR</name>
<gene>
    <name evidence="2" type="ORF">CVT26_000830</name>
</gene>
<dbReference type="EMBL" id="NHYE01000695">
    <property type="protein sequence ID" value="PPR03832.1"/>
    <property type="molecule type" value="Genomic_DNA"/>
</dbReference>
<feature type="compositionally biased region" description="Low complexity" evidence="1">
    <location>
        <begin position="351"/>
        <end position="363"/>
    </location>
</feature>
<dbReference type="OrthoDB" id="1719357at2759"/>